<organism evidence="1 2">
    <name type="scientific">Cupriavidus pauculus</name>
    <dbReference type="NCBI Taxonomy" id="82633"/>
    <lineage>
        <taxon>Bacteria</taxon>
        <taxon>Pseudomonadati</taxon>
        <taxon>Pseudomonadota</taxon>
        <taxon>Betaproteobacteria</taxon>
        <taxon>Burkholderiales</taxon>
        <taxon>Burkholderiaceae</taxon>
        <taxon>Cupriavidus</taxon>
    </lineage>
</organism>
<keyword evidence="1" id="KW-0614">Plasmid</keyword>
<sequence>MLGDLDELVLRCRNERARVHIGEAVTAYKAGAYRSAVIMTWVALAFDIVDKLKELSINGDAAATKTIEEYERIHKDGDISASLKFERSLLVVAKKDFELFSDSELIELERIQEDRNRCAHPSHNMEGEPFAPSAELARAHIRAAIDYVMKNEPAQGRHALDMVMKMLTGDYFPTNRRKAFEALAHSPLMTGRQSLVRAFLVVVLKDLLRGAVESRKRAKYINGLWFVKEKRPDLWQLLFNNEFSALSKSLDIKEHGERLLLILARLRDGWGALSPGIRAGLVLLVQSLPETSIVDVDEILPLPELRTAAVTRIKKLSAEDISHMLLVEDIPVEIVDHIVDSLCAAKSYASANGWVEALVSALWADYAALTQTHADRILDSVMNNRQLRDCGKLDQLLKFIANRRFGHGVRWNKVLVATERDPSNYTARDSEK</sequence>
<name>A0A5P2H6V5_9BURK</name>
<accession>A0A5P2H6V5</accession>
<dbReference type="OrthoDB" id="8781389at2"/>
<dbReference type="Proteomes" id="UP000322822">
    <property type="component" value="Plasmid unnamed1"/>
</dbReference>
<dbReference type="EMBL" id="CP044066">
    <property type="protein sequence ID" value="QET03917.1"/>
    <property type="molecule type" value="Genomic_DNA"/>
</dbReference>
<proteinExistence type="predicted"/>
<dbReference type="AlphaFoldDB" id="A0A5P2H6V5"/>
<evidence type="ECO:0000313" key="2">
    <source>
        <dbReference type="Proteomes" id="UP000322822"/>
    </source>
</evidence>
<gene>
    <name evidence="1" type="ORF">FOB72_17265</name>
</gene>
<evidence type="ECO:0000313" key="1">
    <source>
        <dbReference type="EMBL" id="QET03917.1"/>
    </source>
</evidence>
<reference evidence="1 2" key="1">
    <citation type="submission" date="2019-09" db="EMBL/GenBank/DDBJ databases">
        <title>FDA dAtabase for Regulatory Grade micrObial Sequences (FDA-ARGOS): Supporting development and validation of Infectious Disease Dx tests.</title>
        <authorList>
            <person name="Sciortino C."/>
            <person name="Tallon L."/>
            <person name="Sadzewicz L."/>
            <person name="Vavikolanu K."/>
            <person name="Mehta A."/>
            <person name="Aluvathingal J."/>
            <person name="Nadendla S."/>
            <person name="Nandy P."/>
            <person name="Geyer C."/>
            <person name="Yan Y."/>
            <person name="Sichtig H."/>
        </authorList>
    </citation>
    <scope>NUCLEOTIDE SEQUENCE [LARGE SCALE GENOMIC DNA]</scope>
    <source>
        <strain evidence="1 2">FDAARGOS_664</strain>
        <plasmid evidence="1 2">unnamed1</plasmid>
    </source>
</reference>
<geneLocation type="plasmid" evidence="1">
    <name>unnamed1</name>
</geneLocation>
<protein>
    <submittedName>
        <fullName evidence="1">Uncharacterized protein</fullName>
    </submittedName>
</protein>
<dbReference type="RefSeq" id="WP_150373982.1">
    <property type="nucleotide sequence ID" value="NZ_CP044066.1"/>
</dbReference>